<organism evidence="1">
    <name type="scientific">Solanum chacoense</name>
    <name type="common">Chaco potato</name>
    <dbReference type="NCBI Taxonomy" id="4108"/>
    <lineage>
        <taxon>Eukaryota</taxon>
        <taxon>Viridiplantae</taxon>
        <taxon>Streptophyta</taxon>
        <taxon>Embryophyta</taxon>
        <taxon>Tracheophyta</taxon>
        <taxon>Spermatophyta</taxon>
        <taxon>Magnoliopsida</taxon>
        <taxon>eudicotyledons</taxon>
        <taxon>Gunneridae</taxon>
        <taxon>Pentapetalae</taxon>
        <taxon>asterids</taxon>
        <taxon>lamiids</taxon>
        <taxon>Solanales</taxon>
        <taxon>Solanaceae</taxon>
        <taxon>Solanoideae</taxon>
        <taxon>Solaneae</taxon>
        <taxon>Solanum</taxon>
    </lineage>
</organism>
<proteinExistence type="predicted"/>
<dbReference type="EMBL" id="GEDG01025779">
    <property type="protein sequence ID" value="JAP15007.1"/>
    <property type="molecule type" value="Transcribed_RNA"/>
</dbReference>
<accession>A0A0V0H3N4</accession>
<protein>
    <submittedName>
        <fullName evidence="1">Putative ovule protein</fullName>
    </submittedName>
</protein>
<sequence length="91" mass="10611">MYQKKSKQKNSPAYLMSKNSSHNDIIIARQNTSNITSFFPLTHLYVIWSQVHSMPTKQVKPCLKGNPCPHGWLSKDHRHSFTFKWEICPLP</sequence>
<dbReference type="AlphaFoldDB" id="A0A0V0H3N4"/>
<evidence type="ECO:0000313" key="1">
    <source>
        <dbReference type="EMBL" id="JAP15007.1"/>
    </source>
</evidence>
<name>A0A0V0H3N4_SOLCH</name>
<reference evidence="1" key="1">
    <citation type="submission" date="2015-12" db="EMBL/GenBank/DDBJ databases">
        <title>Gene expression during late stages of embryo sac development: a critical building block for successful pollen-pistil interactions.</title>
        <authorList>
            <person name="Liu Y."/>
            <person name="Joly V."/>
            <person name="Sabar M."/>
            <person name="Matton D.P."/>
        </authorList>
    </citation>
    <scope>NUCLEOTIDE SEQUENCE</scope>
</reference>